<comment type="caution">
    <text evidence="1">The sequence shown here is derived from an EMBL/GenBank/DDBJ whole genome shotgun (WGS) entry which is preliminary data.</text>
</comment>
<dbReference type="OrthoDB" id="422364at2759"/>
<evidence type="ECO:0000313" key="1">
    <source>
        <dbReference type="EMBL" id="CAB3245475.1"/>
    </source>
</evidence>
<proteinExistence type="predicted"/>
<accession>A0A8S1AHP1</accession>
<dbReference type="AlphaFoldDB" id="A0A8S1AHP1"/>
<dbReference type="Proteomes" id="UP000494256">
    <property type="component" value="Unassembled WGS sequence"/>
</dbReference>
<reference evidence="1 2" key="1">
    <citation type="submission" date="2020-04" db="EMBL/GenBank/DDBJ databases">
        <authorList>
            <person name="Wallbank WR R."/>
            <person name="Pardo Diaz C."/>
            <person name="Kozak K."/>
            <person name="Martin S."/>
            <person name="Jiggins C."/>
            <person name="Moest M."/>
            <person name="Warren A I."/>
            <person name="Byers J.R.P. K."/>
            <person name="Montejo-Kovacevich G."/>
            <person name="Yen C E."/>
        </authorList>
    </citation>
    <scope>NUCLEOTIDE SEQUENCE [LARGE SCALE GENOMIC DNA]</scope>
</reference>
<evidence type="ECO:0000313" key="2">
    <source>
        <dbReference type="Proteomes" id="UP000494256"/>
    </source>
</evidence>
<dbReference type="EMBL" id="CADEBD010000326">
    <property type="protein sequence ID" value="CAB3245475.1"/>
    <property type="molecule type" value="Genomic_DNA"/>
</dbReference>
<protein>
    <submittedName>
        <fullName evidence="1">Uncharacterized protein</fullName>
    </submittedName>
</protein>
<name>A0A8S1AHP1_ARCPL</name>
<gene>
    <name evidence="1" type="ORF">APLA_LOCUS11075</name>
</gene>
<sequence>MKDRFDRSHKKCIKYSVGQLVLCKGGITRVSANITRKLNGLYTGPYRVCKAEESLDRYTICSIKGMKGYQKFTAVVRGEVLRPFKSSIPDDSSGSDHEVDRDDLIDLLEC</sequence>
<organism evidence="1 2">
    <name type="scientific">Arctia plantaginis</name>
    <name type="common">Wood tiger moth</name>
    <name type="synonym">Phalaena plantaginis</name>
    <dbReference type="NCBI Taxonomy" id="874455"/>
    <lineage>
        <taxon>Eukaryota</taxon>
        <taxon>Metazoa</taxon>
        <taxon>Ecdysozoa</taxon>
        <taxon>Arthropoda</taxon>
        <taxon>Hexapoda</taxon>
        <taxon>Insecta</taxon>
        <taxon>Pterygota</taxon>
        <taxon>Neoptera</taxon>
        <taxon>Endopterygota</taxon>
        <taxon>Lepidoptera</taxon>
        <taxon>Glossata</taxon>
        <taxon>Ditrysia</taxon>
        <taxon>Noctuoidea</taxon>
        <taxon>Erebidae</taxon>
        <taxon>Arctiinae</taxon>
        <taxon>Arctia</taxon>
    </lineage>
</organism>